<sequence>MSFIFRIPNETWCQILQTVPRSTIYQCTRVSQTWNKIATPLLYNSIILSGDAVIRLRVQIEGASNIESLMTLKRNCSYVHTLIIKDEPFILDIMPALFVFLFTNLKSIDFSKSYFRQEYMDFFIDCPGSSCLKYIEEIFPPREASQDQIKSYYELCRRYKNSLIKFPTDFLSFKHPSEISRILPNFSKLTHLFIQNNQDYDMDIFSLINFCPNLIAFEFSTNKVMRLGNGTTVISALSQLHQNLNTKGSLLRVLDLCFPRMTANYFEYFTIGLSAYRNLQTFNLHLTNQSIYDWIQCNNLDTLLQCASIMRPIDNLDIQLSINKEITNETPPALTRELRSAFLEKYWAFINCIKGDQWLDCLTSLSPKRIPYQQIDHSVTGEHSRMHVSSIEHQYWDYLSDQKDFTVTGVSGEGAKTIDCLDFNNVPISEAVDVLNFALVQCPRLAQLSIVTGLNSISFSIIDVDCYAKDIGVRSAAVGDKIINKASVRNCSAELTKGIMNAINTHLPGLQEIEIIDFHSKSYGQEIDLSRVRCLNNLIINNTTPLDKDQIWCLIIGIDDGVNHVQYYTSQILRSNPRLSHELFKFEVLSEQHLKMLCDDYVLKQELMIKCQKLEKITFRTNQNECEVLNFNSP</sequence>
<dbReference type="OrthoDB" id="2225190at2759"/>
<gene>
    <name evidence="1" type="ORF">INT47_003265</name>
</gene>
<comment type="caution">
    <text evidence="1">The sequence shown here is derived from an EMBL/GenBank/DDBJ whole genome shotgun (WGS) entry which is preliminary data.</text>
</comment>
<protein>
    <recommendedName>
        <fullName evidence="3">F-box domain-containing protein</fullName>
    </recommendedName>
</protein>
<dbReference type="EMBL" id="JAEPRD010000012">
    <property type="protein sequence ID" value="KAG2210280.1"/>
    <property type="molecule type" value="Genomic_DNA"/>
</dbReference>
<evidence type="ECO:0000313" key="2">
    <source>
        <dbReference type="Proteomes" id="UP000603453"/>
    </source>
</evidence>
<proteinExistence type="predicted"/>
<name>A0A8H7RGW1_9FUNG</name>
<evidence type="ECO:0008006" key="3">
    <source>
        <dbReference type="Google" id="ProtNLM"/>
    </source>
</evidence>
<dbReference type="SUPFAM" id="SSF52058">
    <property type="entry name" value="L domain-like"/>
    <property type="match status" value="1"/>
</dbReference>
<dbReference type="Gene3D" id="3.80.10.10">
    <property type="entry name" value="Ribonuclease Inhibitor"/>
    <property type="match status" value="1"/>
</dbReference>
<dbReference type="Proteomes" id="UP000603453">
    <property type="component" value="Unassembled WGS sequence"/>
</dbReference>
<accession>A0A8H7RGW1</accession>
<keyword evidence="2" id="KW-1185">Reference proteome</keyword>
<evidence type="ECO:0000313" key="1">
    <source>
        <dbReference type="EMBL" id="KAG2210280.1"/>
    </source>
</evidence>
<dbReference type="AlphaFoldDB" id="A0A8H7RGW1"/>
<reference evidence="1" key="1">
    <citation type="submission" date="2020-12" db="EMBL/GenBank/DDBJ databases">
        <title>Metabolic potential, ecology and presence of endohyphal bacteria is reflected in genomic diversity of Mucoromycotina.</title>
        <authorList>
            <person name="Muszewska A."/>
            <person name="Okrasinska A."/>
            <person name="Steczkiewicz K."/>
            <person name="Drgas O."/>
            <person name="Orlowska M."/>
            <person name="Perlinska-Lenart U."/>
            <person name="Aleksandrzak-Piekarczyk T."/>
            <person name="Szatraj K."/>
            <person name="Zielenkiewicz U."/>
            <person name="Pilsyk S."/>
            <person name="Malc E."/>
            <person name="Mieczkowski P."/>
            <person name="Kruszewska J.S."/>
            <person name="Biernat P."/>
            <person name="Pawlowska J."/>
        </authorList>
    </citation>
    <scope>NUCLEOTIDE SEQUENCE</scope>
    <source>
        <strain evidence="1">WA0000017839</strain>
    </source>
</reference>
<dbReference type="SUPFAM" id="SSF81383">
    <property type="entry name" value="F-box domain"/>
    <property type="match status" value="1"/>
</dbReference>
<dbReference type="InterPro" id="IPR036047">
    <property type="entry name" value="F-box-like_dom_sf"/>
</dbReference>
<organism evidence="1 2">
    <name type="scientific">Mucor saturninus</name>
    <dbReference type="NCBI Taxonomy" id="64648"/>
    <lineage>
        <taxon>Eukaryota</taxon>
        <taxon>Fungi</taxon>
        <taxon>Fungi incertae sedis</taxon>
        <taxon>Mucoromycota</taxon>
        <taxon>Mucoromycotina</taxon>
        <taxon>Mucoromycetes</taxon>
        <taxon>Mucorales</taxon>
        <taxon>Mucorineae</taxon>
        <taxon>Mucoraceae</taxon>
        <taxon>Mucor</taxon>
    </lineage>
</organism>
<dbReference type="InterPro" id="IPR032675">
    <property type="entry name" value="LRR_dom_sf"/>
</dbReference>